<evidence type="ECO:0000259" key="6">
    <source>
        <dbReference type="PROSITE" id="PS51123"/>
    </source>
</evidence>
<dbReference type="InterPro" id="IPR036737">
    <property type="entry name" value="OmpA-like_sf"/>
</dbReference>
<dbReference type="PROSITE" id="PS51123">
    <property type="entry name" value="OMPA_2"/>
    <property type="match status" value="1"/>
</dbReference>
<evidence type="ECO:0000256" key="1">
    <source>
        <dbReference type="ARBA" id="ARBA00004442"/>
    </source>
</evidence>
<dbReference type="InterPro" id="IPR006664">
    <property type="entry name" value="OMP_bac"/>
</dbReference>
<comment type="subcellular location">
    <subcellularLocation>
        <location evidence="1">Cell outer membrane</location>
    </subcellularLocation>
</comment>
<dbReference type="CDD" id="cd07185">
    <property type="entry name" value="OmpA_C-like"/>
    <property type="match status" value="1"/>
</dbReference>
<dbReference type="SUPFAM" id="SSF103088">
    <property type="entry name" value="OmpA-like"/>
    <property type="match status" value="1"/>
</dbReference>
<keyword evidence="3" id="KW-0998">Cell outer membrane</keyword>
<reference evidence="7" key="1">
    <citation type="submission" date="2022-09" db="EMBL/GenBank/DDBJ databases">
        <title>Comparative genomics and taxonomic characterization of three novel marine species of genus Reichenbachiella exhibiting antioxidant and polysaccharide degradation activities.</title>
        <authorList>
            <person name="Muhammad N."/>
            <person name="Lee Y.-J."/>
            <person name="Ko J."/>
            <person name="Kim S.-G."/>
        </authorList>
    </citation>
    <scope>NUCLEOTIDE SEQUENCE</scope>
    <source>
        <strain evidence="7">BKB1-1</strain>
    </source>
</reference>
<evidence type="ECO:0000256" key="5">
    <source>
        <dbReference type="SAM" id="SignalP"/>
    </source>
</evidence>
<dbReference type="Proteomes" id="UP001065174">
    <property type="component" value="Chromosome"/>
</dbReference>
<evidence type="ECO:0000256" key="4">
    <source>
        <dbReference type="PROSITE-ProRule" id="PRU00473"/>
    </source>
</evidence>
<dbReference type="InterPro" id="IPR050330">
    <property type="entry name" value="Bact_OuterMem_StrucFunc"/>
</dbReference>
<dbReference type="Gene3D" id="3.30.1330.60">
    <property type="entry name" value="OmpA-like domain"/>
    <property type="match status" value="1"/>
</dbReference>
<gene>
    <name evidence="7" type="ORF">N6H18_07455</name>
</gene>
<keyword evidence="2 4" id="KW-0472">Membrane</keyword>
<dbReference type="InterPro" id="IPR011659">
    <property type="entry name" value="WD40"/>
</dbReference>
<dbReference type="InterPro" id="IPR006665">
    <property type="entry name" value="OmpA-like"/>
</dbReference>
<organism evidence="7 8">
    <name type="scientific">Reichenbachiella agarivorans</name>
    <dbReference type="NCBI Taxonomy" id="2979464"/>
    <lineage>
        <taxon>Bacteria</taxon>
        <taxon>Pseudomonadati</taxon>
        <taxon>Bacteroidota</taxon>
        <taxon>Cytophagia</taxon>
        <taxon>Cytophagales</taxon>
        <taxon>Reichenbachiellaceae</taxon>
        <taxon>Reichenbachiella</taxon>
    </lineage>
</organism>
<dbReference type="PANTHER" id="PTHR30329">
    <property type="entry name" value="STATOR ELEMENT OF FLAGELLAR MOTOR COMPLEX"/>
    <property type="match status" value="1"/>
</dbReference>
<sequence length="511" mass="56758">MSKRFLVVIGLICALNSRAQIQVFSEQESIGYGLNTTSDESDVVISPDESQLYFTRKNHPDNVGGVQDPGDVWMSEHQVDGSWSAPINLKEINTAGLNQFIGFLDIERRILINTDNGLISYFRVSGKWFESDPIEVAYFKNQGEMFTASLSNDAKIMLFGMESFGTYGVEDIYVSKLQSDGKWSSPKNLGSKINTANQEITPFLASDNKTLFFSSNGLGGEGSFDVFMSTRLDDTWQNWSTPVNLGPKVNTVGRESSFVLPIEKEFAFLISTQNSDGYGDIKMVRVAQEIEKAEVVEEVVKVQKTEDKLAILTGEARDIVTKKVIVGAEVEAKVLPSGIVKKGRTNRMGQFTLHIPEGESYEIKVRAYLYMTAELDLNKTQAAQNQLHAFALNPIIEGNTISLDHVLFIQGKSELVAGSEKELDLVVEMMKYNPDINIFLSGHTDNQGNSDLNLKLSEDRVETVKKYLLKSGVAADRIAGQGFGGTKPRASNANEESRKLNRRVEFTIHKK</sequence>
<name>A0ABY6CTG1_9BACT</name>
<evidence type="ECO:0000313" key="7">
    <source>
        <dbReference type="EMBL" id="UXP33783.1"/>
    </source>
</evidence>
<keyword evidence="5" id="KW-0732">Signal</keyword>
<evidence type="ECO:0000256" key="3">
    <source>
        <dbReference type="ARBA" id="ARBA00023237"/>
    </source>
</evidence>
<dbReference type="PANTHER" id="PTHR30329:SF21">
    <property type="entry name" value="LIPOPROTEIN YIAD-RELATED"/>
    <property type="match status" value="1"/>
</dbReference>
<evidence type="ECO:0000256" key="2">
    <source>
        <dbReference type="ARBA" id="ARBA00023136"/>
    </source>
</evidence>
<feature type="chain" id="PRO_5046761735" evidence="5">
    <location>
        <begin position="20"/>
        <end position="511"/>
    </location>
</feature>
<dbReference type="EMBL" id="CP106679">
    <property type="protein sequence ID" value="UXP33783.1"/>
    <property type="molecule type" value="Genomic_DNA"/>
</dbReference>
<dbReference type="Pfam" id="PF07676">
    <property type="entry name" value="PD40"/>
    <property type="match status" value="1"/>
</dbReference>
<accession>A0ABY6CTG1</accession>
<feature type="domain" description="OmpA-like" evidence="6">
    <location>
        <begin position="397"/>
        <end position="511"/>
    </location>
</feature>
<feature type="signal peptide" evidence="5">
    <location>
        <begin position="1"/>
        <end position="19"/>
    </location>
</feature>
<dbReference type="RefSeq" id="WP_262311209.1">
    <property type="nucleotide sequence ID" value="NZ_CP106679.1"/>
</dbReference>
<evidence type="ECO:0000313" key="8">
    <source>
        <dbReference type="Proteomes" id="UP001065174"/>
    </source>
</evidence>
<dbReference type="Pfam" id="PF00691">
    <property type="entry name" value="OmpA"/>
    <property type="match status" value="1"/>
</dbReference>
<keyword evidence="8" id="KW-1185">Reference proteome</keyword>
<dbReference type="PRINTS" id="PR01021">
    <property type="entry name" value="OMPADOMAIN"/>
</dbReference>
<protein>
    <submittedName>
        <fullName evidence="7">OmpA family protein</fullName>
    </submittedName>
</protein>
<dbReference type="SUPFAM" id="SSF82171">
    <property type="entry name" value="DPP6 N-terminal domain-like"/>
    <property type="match status" value="1"/>
</dbReference>
<proteinExistence type="predicted"/>